<feature type="region of interest" description="Disordered" evidence="1">
    <location>
        <begin position="1"/>
        <end position="21"/>
    </location>
</feature>
<sequence>RKNDSAKKKRTKNSDAAAKEQQLETTKRAEILHFSKLQILPIFHWNFSNFILLSDIIYNFEVLKKKSDGFLSLNNEKILLIFVSQIVLFAQNETYQFESITTDYEDYEDYE</sequence>
<reference evidence="3" key="1">
    <citation type="submission" date="2022-11" db="UniProtKB">
        <authorList>
            <consortium name="WormBaseParasite"/>
        </authorList>
    </citation>
    <scope>IDENTIFICATION</scope>
</reference>
<name>A0A915L3E6_ROMCU</name>
<dbReference type="Proteomes" id="UP000887565">
    <property type="component" value="Unplaced"/>
</dbReference>
<evidence type="ECO:0000313" key="3">
    <source>
        <dbReference type="WBParaSite" id="nRc.2.0.1.t45629-RA"/>
    </source>
</evidence>
<dbReference type="AlphaFoldDB" id="A0A915L3E6"/>
<keyword evidence="2" id="KW-1185">Reference proteome</keyword>
<evidence type="ECO:0000313" key="2">
    <source>
        <dbReference type="Proteomes" id="UP000887565"/>
    </source>
</evidence>
<evidence type="ECO:0000256" key="1">
    <source>
        <dbReference type="SAM" id="MobiDB-lite"/>
    </source>
</evidence>
<proteinExistence type="predicted"/>
<organism evidence="2 3">
    <name type="scientific">Romanomermis culicivorax</name>
    <name type="common">Nematode worm</name>
    <dbReference type="NCBI Taxonomy" id="13658"/>
    <lineage>
        <taxon>Eukaryota</taxon>
        <taxon>Metazoa</taxon>
        <taxon>Ecdysozoa</taxon>
        <taxon>Nematoda</taxon>
        <taxon>Enoplea</taxon>
        <taxon>Dorylaimia</taxon>
        <taxon>Mermithida</taxon>
        <taxon>Mermithoidea</taxon>
        <taxon>Mermithidae</taxon>
        <taxon>Romanomermis</taxon>
    </lineage>
</organism>
<protein>
    <submittedName>
        <fullName evidence="3">Uncharacterized protein</fullName>
    </submittedName>
</protein>
<dbReference type="WBParaSite" id="nRc.2.0.1.t45629-RA">
    <property type="protein sequence ID" value="nRc.2.0.1.t45629-RA"/>
    <property type="gene ID" value="nRc.2.0.1.g45629"/>
</dbReference>
<accession>A0A915L3E6</accession>